<accession>A0AAV0V4D4</accession>
<feature type="region of interest" description="Disordered" evidence="1">
    <location>
        <begin position="222"/>
        <end position="249"/>
    </location>
</feature>
<gene>
    <name evidence="2" type="ORF">HBR001_LOCUS9455</name>
</gene>
<dbReference type="AlphaFoldDB" id="A0AAV0V4D4"/>
<name>A0AAV0V4D4_HYABA</name>
<evidence type="ECO:0000313" key="2">
    <source>
        <dbReference type="EMBL" id="CAI5743393.1"/>
    </source>
</evidence>
<evidence type="ECO:0000313" key="3">
    <source>
        <dbReference type="Proteomes" id="UP001162031"/>
    </source>
</evidence>
<feature type="compositionally biased region" description="Basic and acidic residues" evidence="1">
    <location>
        <begin position="1"/>
        <end position="12"/>
    </location>
</feature>
<feature type="compositionally biased region" description="Polar residues" evidence="1">
    <location>
        <begin position="120"/>
        <end position="147"/>
    </location>
</feature>
<feature type="compositionally biased region" description="Basic and acidic residues" evidence="1">
    <location>
        <begin position="231"/>
        <end position="249"/>
    </location>
</feature>
<comment type="caution">
    <text evidence="2">The sequence shown here is derived from an EMBL/GenBank/DDBJ whole genome shotgun (WGS) entry which is preliminary data.</text>
</comment>
<dbReference type="EMBL" id="CANTFL010001488">
    <property type="protein sequence ID" value="CAI5743393.1"/>
    <property type="molecule type" value="Genomic_DNA"/>
</dbReference>
<proteinExistence type="predicted"/>
<keyword evidence="3" id="KW-1185">Reference proteome</keyword>
<sequence length="330" mass="36617">MQWHDNESKEDGLEPLPPPPAPHAPPDTRFLHLARYQMTHESLRERQVELLPPQSPPLQHAHPLSARQHDDDTRTIAGRPTRDGAAIIHNDHRKIRRQRSIAARKNDPNVPFPSHEQGKASATTTSVPRKSDTSDASATKPTTSSSDAMAVRRQQQKKTDAALETVLLSEEEKAIAATEASARRHDLLPTVRQAARESQWPNSRGDTCGSALARAETRRVGKQLSAKWLQTRRDPSNRPRGPLERPEEQELRETLFRPTARSLLRSGVLFDGVDATRNATFAPMQSARLPVVSKGITGLAGCCFERTGHELERENNRSSAGSVFHAAGMR</sequence>
<feature type="compositionally biased region" description="Pro residues" evidence="1">
    <location>
        <begin position="15"/>
        <end position="25"/>
    </location>
</feature>
<evidence type="ECO:0000256" key="1">
    <source>
        <dbReference type="SAM" id="MobiDB-lite"/>
    </source>
</evidence>
<feature type="region of interest" description="Disordered" evidence="1">
    <location>
        <begin position="45"/>
        <end position="157"/>
    </location>
</feature>
<reference evidence="2" key="1">
    <citation type="submission" date="2022-12" db="EMBL/GenBank/DDBJ databases">
        <authorList>
            <person name="Webb A."/>
        </authorList>
    </citation>
    <scope>NUCLEOTIDE SEQUENCE</scope>
    <source>
        <strain evidence="2">Hp1</strain>
    </source>
</reference>
<feature type="region of interest" description="Disordered" evidence="1">
    <location>
        <begin position="1"/>
        <end position="28"/>
    </location>
</feature>
<organism evidence="2 3">
    <name type="scientific">Hyaloperonospora brassicae</name>
    <name type="common">Brassica downy mildew</name>
    <name type="synonym">Peronospora brassicae</name>
    <dbReference type="NCBI Taxonomy" id="162125"/>
    <lineage>
        <taxon>Eukaryota</taxon>
        <taxon>Sar</taxon>
        <taxon>Stramenopiles</taxon>
        <taxon>Oomycota</taxon>
        <taxon>Peronosporomycetes</taxon>
        <taxon>Peronosporales</taxon>
        <taxon>Peronosporaceae</taxon>
        <taxon>Hyaloperonospora</taxon>
    </lineage>
</organism>
<protein>
    <submittedName>
        <fullName evidence="2">Uncharacterized protein</fullName>
    </submittedName>
</protein>
<dbReference type="Proteomes" id="UP001162031">
    <property type="component" value="Unassembled WGS sequence"/>
</dbReference>